<comment type="caution">
    <text evidence="1">The sequence shown here is derived from an EMBL/GenBank/DDBJ whole genome shotgun (WGS) entry which is preliminary data.</text>
</comment>
<sequence>MLAKLLSLESDMFLGRRTRLALEAVGKEGILVRGCMDCKCAAKLGASSCGDQSEGKASNITAIPKLKIALYAGLLTFLNAAHLQPPTFSSNNDPQTAFKTKNTISISRVNCKVPLETCKMSHNKVLHYFRWKKHLSSILVANGYPSSFEQRVTKTKTASTDPPTEFRSTAVLRYVTGLSKQLCCCLQQQGECTVFKSETTL</sequence>
<name>A0A3M6U2P5_POCDA</name>
<proteinExistence type="predicted"/>
<accession>A0A3M6U2P5</accession>
<keyword evidence="2" id="KW-1185">Reference proteome</keyword>
<evidence type="ECO:0000313" key="1">
    <source>
        <dbReference type="EMBL" id="RMX47965.1"/>
    </source>
</evidence>
<protein>
    <submittedName>
        <fullName evidence="1">Uncharacterized protein</fullName>
    </submittedName>
</protein>
<dbReference type="Proteomes" id="UP000275408">
    <property type="component" value="Unassembled WGS sequence"/>
</dbReference>
<evidence type="ECO:0000313" key="2">
    <source>
        <dbReference type="Proteomes" id="UP000275408"/>
    </source>
</evidence>
<reference evidence="1 2" key="1">
    <citation type="journal article" date="2018" name="Sci. Rep.">
        <title>Comparative analysis of the Pocillopora damicornis genome highlights role of immune system in coral evolution.</title>
        <authorList>
            <person name="Cunning R."/>
            <person name="Bay R.A."/>
            <person name="Gillette P."/>
            <person name="Baker A.C."/>
            <person name="Traylor-Knowles N."/>
        </authorList>
    </citation>
    <scope>NUCLEOTIDE SEQUENCE [LARGE SCALE GENOMIC DNA]</scope>
    <source>
        <strain evidence="1">RSMAS</strain>
        <tissue evidence="1">Whole animal</tissue>
    </source>
</reference>
<organism evidence="1 2">
    <name type="scientific">Pocillopora damicornis</name>
    <name type="common">Cauliflower coral</name>
    <name type="synonym">Millepora damicornis</name>
    <dbReference type="NCBI Taxonomy" id="46731"/>
    <lineage>
        <taxon>Eukaryota</taxon>
        <taxon>Metazoa</taxon>
        <taxon>Cnidaria</taxon>
        <taxon>Anthozoa</taxon>
        <taxon>Hexacorallia</taxon>
        <taxon>Scleractinia</taxon>
        <taxon>Astrocoeniina</taxon>
        <taxon>Pocilloporidae</taxon>
        <taxon>Pocillopora</taxon>
    </lineage>
</organism>
<dbReference type="EMBL" id="RCHS01002320">
    <property type="protein sequence ID" value="RMX47965.1"/>
    <property type="molecule type" value="Genomic_DNA"/>
</dbReference>
<gene>
    <name evidence="1" type="ORF">pdam_00005369</name>
</gene>
<dbReference type="OrthoDB" id="8963429at2759"/>
<dbReference type="AlphaFoldDB" id="A0A3M6U2P5"/>